<evidence type="ECO:0000256" key="1">
    <source>
        <dbReference type="ARBA" id="ARBA00004173"/>
    </source>
</evidence>
<feature type="region of interest" description="Disordered" evidence="5">
    <location>
        <begin position="834"/>
        <end position="866"/>
    </location>
</feature>
<name>A0A131YYQ6_RHIAP</name>
<feature type="region of interest" description="Disordered" evidence="5">
    <location>
        <begin position="43"/>
        <end position="62"/>
    </location>
</feature>
<evidence type="ECO:0000313" key="8">
    <source>
        <dbReference type="EMBL" id="JAP83615.1"/>
    </source>
</evidence>
<dbReference type="InterPro" id="IPR006571">
    <property type="entry name" value="TLDc_dom"/>
</dbReference>
<dbReference type="PROSITE" id="PS51782">
    <property type="entry name" value="LYSM"/>
    <property type="match status" value="1"/>
</dbReference>
<organism evidence="8">
    <name type="scientific">Rhipicephalus appendiculatus</name>
    <name type="common">Brown ear tick</name>
    <dbReference type="NCBI Taxonomy" id="34631"/>
    <lineage>
        <taxon>Eukaryota</taxon>
        <taxon>Metazoa</taxon>
        <taxon>Ecdysozoa</taxon>
        <taxon>Arthropoda</taxon>
        <taxon>Chelicerata</taxon>
        <taxon>Arachnida</taxon>
        <taxon>Acari</taxon>
        <taxon>Parasitiformes</taxon>
        <taxon>Ixodida</taxon>
        <taxon>Ixodoidea</taxon>
        <taxon>Ixodidae</taxon>
        <taxon>Rhipicephalinae</taxon>
        <taxon>Rhipicephalus</taxon>
        <taxon>Rhipicephalus</taxon>
    </lineage>
</organism>
<feature type="domain" description="TLDc" evidence="7">
    <location>
        <begin position="1086"/>
        <end position="1247"/>
    </location>
</feature>
<feature type="compositionally biased region" description="Basic and acidic residues" evidence="5">
    <location>
        <begin position="258"/>
        <end position="267"/>
    </location>
</feature>
<dbReference type="PANTHER" id="PTHR23354">
    <property type="entry name" value="NUCLEOLAR PROTEIN 7/ESTROGEN RECEPTOR COACTIVATOR-RELATED"/>
    <property type="match status" value="1"/>
</dbReference>
<dbReference type="EMBL" id="GEDV01004942">
    <property type="protein sequence ID" value="JAP83615.1"/>
    <property type="molecule type" value="Transcribed_RNA"/>
</dbReference>
<dbReference type="GO" id="GO:0005634">
    <property type="term" value="C:nucleus"/>
    <property type="evidence" value="ECO:0007669"/>
    <property type="project" value="TreeGrafter"/>
</dbReference>
<evidence type="ECO:0000256" key="3">
    <source>
        <dbReference type="ARBA" id="ARBA00023128"/>
    </source>
</evidence>
<feature type="region of interest" description="Disordered" evidence="5">
    <location>
        <begin position="664"/>
        <end position="776"/>
    </location>
</feature>
<accession>A0A131YYQ6</accession>
<sequence length="1247" mass="134679">MSYASKRSTQPCYAVYYNNKTQSVDCSHGYVNPLELVLDTSKKEDAGGRGGRSSGGPLEPLLGPLAAAAATQQHHPASFHGGPSSVAGRRTAATSPGGAGRGMPSPPLPPAPQSAPPTTTAASSDACRKQLSRTPTQPPPGAIEYVVKASDTLAGIAARFECTPGELTTMNRLTSRLIFPGQTLYIPVKEQESQAADAADLPEHGRLEDDKAPAGHHGTGAGPPVPGERPGSPKATASPPGSPVAFMEQQRHGGSTTEHIESAEPENKENMDMFLKISSRHITDGQGVVMGTLLVTPNNVMFIPNVSDALVMEHGSECYEVTAPMDMVVAAALYNDITHMRLRDTVDPASGVQLEEPYRPADYQPPPKDQDSQNTSEPATLLQECATEVSPVPSMQDASEKPCSELSHTVGTLEEPAPGQMASTEGKVIITSPPKTPEEGTPSTCHANSKMPEPAAETENKASTSVLSDVSISECKPPKEVQDMVSSDTVMKSKNLEQMQEQVVKQNVHLGSGMQKPEAVIESTEQSKAQLESKEKHTSEKPVHSEPQKEVCTVQAKENSGLEATSTLPGEAQSGVGRGASKQLSADVAPAPEAHVKTGKASAEVSKQLEAAAREAGTGESNSVVPRGTRLEVELSSATAQVVKDDWAGDKPATKDIAAVANIQDKLPTDTATPQNKILGMEESAAAQKKERQTAEQYLFKPIDKASESPPTLRREPESGGRREKAFTPPPPSSSGKSLPEPARWSRMLSPTLKLDSTSDVPAPEPRGAASTESITLRMREWASAEGGISSDRSQESAHERVLKRLSNPMESISSYTHSISKMIVSSPKSLADFVRGADDPVPSTPPPQLPTQQPTADEKRPSSRTENANVWLKNMVEEKPELFAAFEKLGFFFDDNELVPRLAQSSEATLLYLCLRMGRPLHKKVQCSATASAKRRIRPQYWFGIPRNRADELYYFLEKWAPSVYGDVHRVDMASRGFEPLPEPADEEELEMLTALSHIAGTISSGEEGRDTPEMSGSSKGHHGSKKGHGGALRFFKLFDSGTVPLEAAAVSPGDWEVVSMSETAREPSIDLTDLPLPELLDSTEIFTEEHRRELCKHLPARAESYAWTLVYSTLKHGFSLKTLYREMLKIESPILLAVLDTEGAVFGVLTSCSLRMSDYFYGTGESFLFTFHPEFKLYKWTGENGYFIKGNADSLAFGAGDGQFGLWLDGDLFHGRSRRCKTYENDVLSTKEDFVVKAIEAWGFV</sequence>
<evidence type="ECO:0000259" key="6">
    <source>
        <dbReference type="PROSITE" id="PS51782"/>
    </source>
</evidence>
<dbReference type="InterPro" id="IPR036779">
    <property type="entry name" value="LysM_dom_sf"/>
</dbReference>
<dbReference type="SMART" id="SM00257">
    <property type="entry name" value="LysM"/>
    <property type="match status" value="1"/>
</dbReference>
<feature type="compositionally biased region" description="Basic and acidic residues" evidence="5">
    <location>
        <begin position="702"/>
        <end position="726"/>
    </location>
</feature>
<proteinExistence type="inferred from homology"/>
<dbReference type="GO" id="GO:0006979">
    <property type="term" value="P:response to oxidative stress"/>
    <property type="evidence" value="ECO:0007669"/>
    <property type="project" value="TreeGrafter"/>
</dbReference>
<evidence type="ECO:0000256" key="4">
    <source>
        <dbReference type="ARBA" id="ARBA00040604"/>
    </source>
</evidence>
<evidence type="ECO:0000256" key="2">
    <source>
        <dbReference type="ARBA" id="ARBA00009540"/>
    </source>
</evidence>
<feature type="region of interest" description="Disordered" evidence="5">
    <location>
        <begin position="68"/>
        <end position="142"/>
    </location>
</feature>
<keyword evidence="3" id="KW-0496">Mitochondrion</keyword>
<feature type="domain" description="LysM" evidence="6">
    <location>
        <begin position="143"/>
        <end position="186"/>
    </location>
</feature>
<comment type="similarity">
    <text evidence="2">Belongs to the OXR1 family.</text>
</comment>
<evidence type="ECO:0000259" key="7">
    <source>
        <dbReference type="PROSITE" id="PS51886"/>
    </source>
</evidence>
<feature type="compositionally biased region" description="Basic and acidic residues" evidence="5">
    <location>
        <begin position="531"/>
        <end position="549"/>
    </location>
</feature>
<feature type="region of interest" description="Disordered" evidence="5">
    <location>
        <begin position="350"/>
        <end position="378"/>
    </location>
</feature>
<dbReference type="SMART" id="SM00584">
    <property type="entry name" value="TLDc"/>
    <property type="match status" value="1"/>
</dbReference>
<dbReference type="PROSITE" id="PS51886">
    <property type="entry name" value="TLDC"/>
    <property type="match status" value="1"/>
</dbReference>
<feature type="region of interest" description="Disordered" evidence="5">
    <location>
        <begin position="433"/>
        <end position="459"/>
    </location>
</feature>
<feature type="region of interest" description="Disordered" evidence="5">
    <location>
        <begin position="1004"/>
        <end position="1029"/>
    </location>
</feature>
<comment type="subcellular location">
    <subcellularLocation>
        <location evidence="1">Mitochondrion</location>
    </subcellularLocation>
</comment>
<dbReference type="Pfam" id="PF01476">
    <property type="entry name" value="LysM"/>
    <property type="match status" value="1"/>
</dbReference>
<feature type="region of interest" description="Disordered" evidence="5">
    <location>
        <begin position="205"/>
        <end position="267"/>
    </location>
</feature>
<protein>
    <recommendedName>
        <fullName evidence="4">Oxidation resistance protein 1</fullName>
    </recommendedName>
</protein>
<dbReference type="GO" id="GO:0005739">
    <property type="term" value="C:mitochondrion"/>
    <property type="evidence" value="ECO:0007669"/>
    <property type="project" value="UniProtKB-SubCell"/>
</dbReference>
<dbReference type="CDD" id="cd00118">
    <property type="entry name" value="LysM"/>
    <property type="match status" value="1"/>
</dbReference>
<dbReference type="SUPFAM" id="SSF54106">
    <property type="entry name" value="LysM domain"/>
    <property type="match status" value="1"/>
</dbReference>
<feature type="compositionally biased region" description="Pro residues" evidence="5">
    <location>
        <begin position="104"/>
        <end position="115"/>
    </location>
</feature>
<dbReference type="AlphaFoldDB" id="A0A131YYQ6"/>
<dbReference type="Pfam" id="PF07534">
    <property type="entry name" value="TLD"/>
    <property type="match status" value="1"/>
</dbReference>
<dbReference type="Gene3D" id="3.10.350.10">
    <property type="entry name" value="LysM domain"/>
    <property type="match status" value="1"/>
</dbReference>
<dbReference type="InterPro" id="IPR018392">
    <property type="entry name" value="LysM"/>
</dbReference>
<dbReference type="PANTHER" id="PTHR23354:SF62">
    <property type="entry name" value="MUSTARD, ISOFORM V"/>
    <property type="match status" value="1"/>
</dbReference>
<feature type="region of interest" description="Disordered" evidence="5">
    <location>
        <begin position="508"/>
        <end position="603"/>
    </location>
</feature>
<feature type="compositionally biased region" description="Polar residues" evidence="5">
    <location>
        <begin position="556"/>
        <end position="568"/>
    </location>
</feature>
<evidence type="ECO:0000256" key="5">
    <source>
        <dbReference type="SAM" id="MobiDB-lite"/>
    </source>
</evidence>
<reference evidence="8" key="1">
    <citation type="journal article" date="2016" name="Ticks Tick Borne Dis.">
        <title>De novo assembly and annotation of the salivary gland transcriptome of Rhipicephalus appendiculatus male and female ticks during blood feeding.</title>
        <authorList>
            <person name="de Castro M.H."/>
            <person name="de Klerk D."/>
            <person name="Pienaar R."/>
            <person name="Latif A.A."/>
            <person name="Rees D.J."/>
            <person name="Mans B.J."/>
        </authorList>
    </citation>
    <scope>NUCLEOTIDE SEQUENCE</scope>
    <source>
        <tissue evidence="8">Salivary glands</tissue>
    </source>
</reference>